<evidence type="ECO:0000313" key="4">
    <source>
        <dbReference type="Proteomes" id="UP000692954"/>
    </source>
</evidence>
<feature type="region of interest" description="Disordered" evidence="2">
    <location>
        <begin position="289"/>
        <end position="316"/>
    </location>
</feature>
<protein>
    <submittedName>
        <fullName evidence="3">Uncharacterized protein</fullName>
    </submittedName>
</protein>
<organism evidence="3 4">
    <name type="scientific">Paramecium sonneborni</name>
    <dbReference type="NCBI Taxonomy" id="65129"/>
    <lineage>
        <taxon>Eukaryota</taxon>
        <taxon>Sar</taxon>
        <taxon>Alveolata</taxon>
        <taxon>Ciliophora</taxon>
        <taxon>Intramacronucleata</taxon>
        <taxon>Oligohymenophorea</taxon>
        <taxon>Peniculida</taxon>
        <taxon>Parameciidae</taxon>
        <taxon>Paramecium</taxon>
    </lineage>
</organism>
<reference evidence="3" key="1">
    <citation type="submission" date="2021-01" db="EMBL/GenBank/DDBJ databases">
        <authorList>
            <consortium name="Genoscope - CEA"/>
            <person name="William W."/>
        </authorList>
    </citation>
    <scope>NUCLEOTIDE SEQUENCE</scope>
</reference>
<sequence length="395" mass="47202">MEEWTEDQIYKIILKISQEQSESFIDSMEYHQKFNGNNINEILMIGIQEKEEVIKEVLHMINILFSKLNSLKVENEDHISQYEHKIMILNQEYEQCLSHIKELENVNENQNEQNEKLFDQIQRIEDELSKGRLKYTQIQNELEKKEMQLKENVEFIQNNEQIKNQMRKRQQDLEDLINQLKNENFQKDTQIGKLISKIKDQDDKLQLKDMEIKNYIKENEKQQQASNNEQQQTQHDSIKKEKKRNINYMTRNKSNTILLRSETLHQRSQSQFIGQFDLEQFKDQCAASVKSQKSESEDDQTDKKTLKQENDEQQELEKSINELKGKLETANNELQMAENEKKQLQAQIVSLTSEISVFKIKEKKMALQQKQQEKRLTELQSGKTQIYNRKKQILI</sequence>
<keyword evidence="1" id="KW-0175">Coiled coil</keyword>
<evidence type="ECO:0000256" key="1">
    <source>
        <dbReference type="SAM" id="Coils"/>
    </source>
</evidence>
<feature type="region of interest" description="Disordered" evidence="2">
    <location>
        <begin position="219"/>
        <end position="253"/>
    </location>
</feature>
<dbReference type="EMBL" id="CAJJDN010000017">
    <property type="protein sequence ID" value="CAD8062795.1"/>
    <property type="molecule type" value="Genomic_DNA"/>
</dbReference>
<feature type="compositionally biased region" description="Low complexity" evidence="2">
    <location>
        <begin position="222"/>
        <end position="234"/>
    </location>
</feature>
<dbReference type="AlphaFoldDB" id="A0A8S1L960"/>
<feature type="compositionally biased region" description="Basic and acidic residues" evidence="2">
    <location>
        <begin position="301"/>
        <end position="316"/>
    </location>
</feature>
<proteinExistence type="predicted"/>
<evidence type="ECO:0000256" key="2">
    <source>
        <dbReference type="SAM" id="MobiDB-lite"/>
    </source>
</evidence>
<dbReference type="Proteomes" id="UP000692954">
    <property type="component" value="Unassembled WGS sequence"/>
</dbReference>
<comment type="caution">
    <text evidence="3">The sequence shown here is derived from an EMBL/GenBank/DDBJ whole genome shotgun (WGS) entry which is preliminary data.</text>
</comment>
<gene>
    <name evidence="3" type="ORF">PSON_ATCC_30995.1.T0170076</name>
</gene>
<keyword evidence="4" id="KW-1185">Reference proteome</keyword>
<evidence type="ECO:0000313" key="3">
    <source>
        <dbReference type="EMBL" id="CAD8062795.1"/>
    </source>
</evidence>
<accession>A0A8S1L960</accession>
<dbReference type="OrthoDB" id="10460621at2759"/>
<feature type="coiled-coil region" evidence="1">
    <location>
        <begin position="86"/>
        <end position="186"/>
    </location>
</feature>
<name>A0A8S1L960_9CILI</name>